<reference evidence="1" key="1">
    <citation type="submission" date="2021-07" db="EMBL/GenBank/DDBJ databases">
        <title>Shinella sp. nov., a novel member of the genus Shinella from water.</title>
        <authorList>
            <person name="Deng Y."/>
        </authorList>
    </citation>
    <scope>NUCLEOTIDE SEQUENCE</scope>
    <source>
        <strain evidence="1">CPCC 100929</strain>
    </source>
</reference>
<dbReference type="Proteomes" id="UP000996601">
    <property type="component" value="Unassembled WGS sequence"/>
</dbReference>
<sequence length="163" mass="18201">MGNWRPTGGKDTLLDARLNTGSWNGKPIYIHVTSQEGHTGIDTAGKINATPKKDRRGPAAKNGIYLNPVQQTFCPSEAFTLLFFEEEKYRNSATHCFVFSFLKQPGASSFKEDDISNGSWVKELIYFDNITYSQIDILYKGPNPFAALRLQNHPNPKVQAAFG</sequence>
<dbReference type="RefSeq" id="WP_256119069.1">
    <property type="nucleotide sequence ID" value="NZ_WHSB02000007.1"/>
</dbReference>
<evidence type="ECO:0000313" key="2">
    <source>
        <dbReference type="Proteomes" id="UP000996601"/>
    </source>
</evidence>
<organism evidence="1 2">
    <name type="scientific">Shinella lacus</name>
    <dbReference type="NCBI Taxonomy" id="2654216"/>
    <lineage>
        <taxon>Bacteria</taxon>
        <taxon>Pseudomonadati</taxon>
        <taxon>Pseudomonadota</taxon>
        <taxon>Alphaproteobacteria</taxon>
        <taxon>Hyphomicrobiales</taxon>
        <taxon>Rhizobiaceae</taxon>
        <taxon>Shinella</taxon>
    </lineage>
</organism>
<dbReference type="EMBL" id="WHSB02000007">
    <property type="protein sequence ID" value="MCQ4632443.1"/>
    <property type="molecule type" value="Genomic_DNA"/>
</dbReference>
<accession>A0ABT1RB73</accession>
<keyword evidence="2" id="KW-1185">Reference proteome</keyword>
<comment type="caution">
    <text evidence="1">The sequence shown here is derived from an EMBL/GenBank/DDBJ whole genome shotgun (WGS) entry which is preliminary data.</text>
</comment>
<name>A0ABT1RB73_9HYPH</name>
<evidence type="ECO:0000313" key="1">
    <source>
        <dbReference type="EMBL" id="MCQ4632443.1"/>
    </source>
</evidence>
<protein>
    <submittedName>
        <fullName evidence="1">Uncharacterized protein</fullName>
    </submittedName>
</protein>
<proteinExistence type="predicted"/>
<gene>
    <name evidence="1" type="ORF">GB927_020510</name>
</gene>